<sequence>MPQEPEMRSPRWTPITWISNWIATTEITGWFRSIPRSLWWSVGIWAIVLLVCSVVRHELLQSTAFDLAIYDQVAYLMGRGEMPFSTVSDMHHMGNHAAYSFFGVGLLYAIFPNIYWLFLVQAIGLAAGAIPAWALAKQAGLNPGQSLAIAWAYLLYPVVFNVNLFDFHPEVMGIAGLLGAIWLGRANRPIALALVLVWVMGCKAVLSITVAAMGAWLLLLDRKRWPGLVALGMGVGWFVVVNQAVIPAFNHGLSHDAIGRYAYLGSSVSEAALNLFLKPQLVLGKLFSGETLIYLLLILGPLLPWFGGGRLRAWAAAAPAIGLNALSTVAEQRDLVHQYSLPILPFLLVAAIDSLAQGRWDWLDRLGSMGDRLRSWIASGRAIWVWSLIGFLALAKFGYFGSIYLAELDTWSDSRAAITLIQTQERLIPANQRGGILTTADLGPHLSHRKVLRQTIATAPPPNWAEYDWVLLNLKHPGWGSTHEFAQSLDRELRSNPAYKIAFDRGGIVLFQR</sequence>
<feature type="transmembrane region" description="Helical" evidence="1">
    <location>
        <begin position="383"/>
        <end position="406"/>
    </location>
</feature>
<evidence type="ECO:0000313" key="2">
    <source>
        <dbReference type="EMBL" id="MFG3816987.1"/>
    </source>
</evidence>
<comment type="caution">
    <text evidence="2">The sequence shown here is derived from an EMBL/GenBank/DDBJ whole genome shotgun (WGS) entry which is preliminary data.</text>
</comment>
<evidence type="ECO:0000256" key="1">
    <source>
        <dbReference type="SAM" id="Phobius"/>
    </source>
</evidence>
<dbReference type="InterPro" id="IPR018650">
    <property type="entry name" value="STSV1_Orf64"/>
</dbReference>
<gene>
    <name evidence="2" type="ORF">VPK24_05010</name>
</gene>
<dbReference type="EMBL" id="JAZAQF010000028">
    <property type="protein sequence ID" value="MFG3816987.1"/>
    <property type="molecule type" value="Genomic_DNA"/>
</dbReference>
<feature type="transmembrane region" description="Helical" evidence="1">
    <location>
        <begin position="148"/>
        <end position="165"/>
    </location>
</feature>
<dbReference type="Proteomes" id="UP001604335">
    <property type="component" value="Unassembled WGS sequence"/>
</dbReference>
<accession>A0ABW7C721</accession>
<keyword evidence="1" id="KW-0812">Transmembrane</keyword>
<reference evidence="3" key="1">
    <citation type="journal article" date="2024" name="Algal Res.">
        <title>Biochemical, toxicological and genomic investigation of a high-biomass producing Limnothrix strain isolated from Italian shallow drinking water reservoir.</title>
        <authorList>
            <person name="Simonazzi M."/>
            <person name="Shishido T.K."/>
            <person name="Delbaje E."/>
            <person name="Wahlsten M."/>
            <person name="Fewer D.P."/>
            <person name="Sivonen K."/>
            <person name="Pezzolesi L."/>
            <person name="Pistocchi R."/>
        </authorList>
    </citation>
    <scope>NUCLEOTIDE SEQUENCE [LARGE SCALE GENOMIC DNA]</scope>
    <source>
        <strain evidence="3">LRLZ20PSL1</strain>
    </source>
</reference>
<evidence type="ECO:0000313" key="3">
    <source>
        <dbReference type="Proteomes" id="UP001604335"/>
    </source>
</evidence>
<feature type="transmembrane region" description="Helical" evidence="1">
    <location>
        <begin position="289"/>
        <end position="307"/>
    </location>
</feature>
<feature type="transmembrane region" description="Helical" evidence="1">
    <location>
        <begin position="190"/>
        <end position="220"/>
    </location>
</feature>
<keyword evidence="1" id="KW-1133">Transmembrane helix</keyword>
<dbReference type="RefSeq" id="WP_393011007.1">
    <property type="nucleotide sequence ID" value="NZ_JAZAQF010000028.1"/>
</dbReference>
<keyword evidence="1" id="KW-0472">Membrane</keyword>
<feature type="transmembrane region" description="Helical" evidence="1">
    <location>
        <begin position="37"/>
        <end position="55"/>
    </location>
</feature>
<dbReference type="Pfam" id="PF09852">
    <property type="entry name" value="DUF2079"/>
    <property type="match status" value="1"/>
</dbReference>
<protein>
    <submittedName>
        <fullName evidence="2">DUF2079 domain-containing protein</fullName>
    </submittedName>
</protein>
<proteinExistence type="predicted"/>
<keyword evidence="3" id="KW-1185">Reference proteome</keyword>
<name>A0ABW7C721_9CYAN</name>
<organism evidence="2 3">
    <name type="scientific">Limnothrix redekei LRLZ20PSL1</name>
    <dbReference type="NCBI Taxonomy" id="3112953"/>
    <lineage>
        <taxon>Bacteria</taxon>
        <taxon>Bacillati</taxon>
        <taxon>Cyanobacteriota</taxon>
        <taxon>Cyanophyceae</taxon>
        <taxon>Pseudanabaenales</taxon>
        <taxon>Pseudanabaenaceae</taxon>
        <taxon>Limnothrix</taxon>
    </lineage>
</organism>
<feature type="transmembrane region" description="Helical" evidence="1">
    <location>
        <begin position="93"/>
        <end position="111"/>
    </location>
</feature>
<feature type="transmembrane region" description="Helical" evidence="1">
    <location>
        <begin position="227"/>
        <end position="246"/>
    </location>
</feature>